<evidence type="ECO:0000256" key="6">
    <source>
        <dbReference type="ARBA" id="ARBA00023136"/>
    </source>
</evidence>
<dbReference type="Pfam" id="PF00528">
    <property type="entry name" value="BPD_transp_1"/>
    <property type="match status" value="1"/>
</dbReference>
<gene>
    <name evidence="9" type="ORF">NZD89_24045</name>
</gene>
<evidence type="ECO:0000256" key="3">
    <source>
        <dbReference type="ARBA" id="ARBA00022475"/>
    </source>
</evidence>
<organism evidence="9 10">
    <name type="scientific">Alicyclobacillus fastidiosus</name>
    <dbReference type="NCBI Taxonomy" id="392011"/>
    <lineage>
        <taxon>Bacteria</taxon>
        <taxon>Bacillati</taxon>
        <taxon>Bacillota</taxon>
        <taxon>Bacilli</taxon>
        <taxon>Bacillales</taxon>
        <taxon>Alicyclobacillaceae</taxon>
        <taxon>Alicyclobacillus</taxon>
    </lineage>
</organism>
<keyword evidence="2 7" id="KW-0813">Transport</keyword>
<dbReference type="RefSeq" id="WP_268005211.1">
    <property type="nucleotide sequence ID" value="NZ_BSUT01000001.1"/>
</dbReference>
<feature type="transmembrane region" description="Helical" evidence="7">
    <location>
        <begin position="110"/>
        <end position="131"/>
    </location>
</feature>
<accession>A0ABY6ZEL7</accession>
<dbReference type="InterPro" id="IPR035906">
    <property type="entry name" value="MetI-like_sf"/>
</dbReference>
<evidence type="ECO:0000256" key="4">
    <source>
        <dbReference type="ARBA" id="ARBA00022692"/>
    </source>
</evidence>
<feature type="transmembrane region" description="Helical" evidence="7">
    <location>
        <begin position="143"/>
        <end position="164"/>
    </location>
</feature>
<keyword evidence="10" id="KW-1185">Reference proteome</keyword>
<keyword evidence="6 7" id="KW-0472">Membrane</keyword>
<sequence>MRMGLSAKNSRIFVSYLFMALGTIIFLFPLVWLVSTSLMSPSENPFSVPPHLIPHPVTLSNYVETFKNYNFGRYMWNSFLIAMISVGLNIVVTLITAYPLARMKFRGRRIVMGLIVATLVLPSQGTLVPSYLLTLHLHLLNTYWGVIVPSIFSAFSVFLLYQSFNTISHELDEAARIDGAGDFRIFIQVLTPLVVPTLAALAIMGFLGSWDNFLWPLIVLSNSNLYTAPLGLDYFFGTFGASWSVAAAASVLVAAPVVIVFLVLQRWFVNGVAGAFKG</sequence>
<dbReference type="PANTHER" id="PTHR43744:SF3">
    <property type="entry name" value="LACTOSE TRANSPORT SYSTEM PERMEASE PROTEIN LACG"/>
    <property type="match status" value="1"/>
</dbReference>
<name>A0ABY6ZEL7_9BACL</name>
<dbReference type="InterPro" id="IPR000515">
    <property type="entry name" value="MetI-like"/>
</dbReference>
<evidence type="ECO:0000256" key="2">
    <source>
        <dbReference type="ARBA" id="ARBA00022448"/>
    </source>
</evidence>
<dbReference type="EMBL" id="CP104067">
    <property type="protein sequence ID" value="WAH41296.1"/>
    <property type="molecule type" value="Genomic_DNA"/>
</dbReference>
<evidence type="ECO:0000256" key="5">
    <source>
        <dbReference type="ARBA" id="ARBA00022989"/>
    </source>
</evidence>
<feature type="domain" description="ABC transmembrane type-1" evidence="8">
    <location>
        <begin position="75"/>
        <end position="264"/>
    </location>
</feature>
<dbReference type="PROSITE" id="PS50928">
    <property type="entry name" value="ABC_TM1"/>
    <property type="match status" value="1"/>
</dbReference>
<comment type="subcellular location">
    <subcellularLocation>
        <location evidence="1 7">Cell membrane</location>
        <topology evidence="1 7">Multi-pass membrane protein</topology>
    </subcellularLocation>
</comment>
<dbReference type="PANTHER" id="PTHR43744">
    <property type="entry name" value="ABC TRANSPORTER PERMEASE PROTEIN MG189-RELATED-RELATED"/>
    <property type="match status" value="1"/>
</dbReference>
<proteinExistence type="inferred from homology"/>
<evidence type="ECO:0000259" key="8">
    <source>
        <dbReference type="PROSITE" id="PS50928"/>
    </source>
</evidence>
<feature type="transmembrane region" description="Helical" evidence="7">
    <location>
        <begin position="12"/>
        <end position="34"/>
    </location>
</feature>
<keyword evidence="4 7" id="KW-0812">Transmembrane</keyword>
<keyword evidence="5 7" id="KW-1133">Transmembrane helix</keyword>
<dbReference type="Proteomes" id="UP001164761">
    <property type="component" value="Chromosome"/>
</dbReference>
<feature type="transmembrane region" description="Helical" evidence="7">
    <location>
        <begin position="243"/>
        <end position="264"/>
    </location>
</feature>
<keyword evidence="3" id="KW-1003">Cell membrane</keyword>
<evidence type="ECO:0000256" key="7">
    <source>
        <dbReference type="RuleBase" id="RU363032"/>
    </source>
</evidence>
<evidence type="ECO:0000313" key="10">
    <source>
        <dbReference type="Proteomes" id="UP001164761"/>
    </source>
</evidence>
<evidence type="ECO:0000256" key="1">
    <source>
        <dbReference type="ARBA" id="ARBA00004651"/>
    </source>
</evidence>
<dbReference type="Gene3D" id="1.10.3720.10">
    <property type="entry name" value="MetI-like"/>
    <property type="match status" value="1"/>
</dbReference>
<evidence type="ECO:0000313" key="9">
    <source>
        <dbReference type="EMBL" id="WAH41296.1"/>
    </source>
</evidence>
<comment type="similarity">
    <text evidence="7">Belongs to the binding-protein-dependent transport system permease family.</text>
</comment>
<feature type="transmembrane region" description="Helical" evidence="7">
    <location>
        <begin position="185"/>
        <end position="207"/>
    </location>
</feature>
<protein>
    <submittedName>
        <fullName evidence="9">Carbohydrate ABC transporter permease</fullName>
    </submittedName>
</protein>
<dbReference type="CDD" id="cd06261">
    <property type="entry name" value="TM_PBP2"/>
    <property type="match status" value="1"/>
</dbReference>
<reference evidence="9" key="1">
    <citation type="submission" date="2022-08" db="EMBL/GenBank/DDBJ databases">
        <title>Alicyclobacillus fastidiosus DSM 17978, complete genome.</title>
        <authorList>
            <person name="Wang Q."/>
            <person name="Cai R."/>
            <person name="Wang Z."/>
        </authorList>
    </citation>
    <scope>NUCLEOTIDE SEQUENCE</scope>
    <source>
        <strain evidence="9">DSM 17978</strain>
    </source>
</reference>
<dbReference type="SUPFAM" id="SSF161098">
    <property type="entry name" value="MetI-like"/>
    <property type="match status" value="1"/>
</dbReference>
<feature type="transmembrane region" description="Helical" evidence="7">
    <location>
        <begin position="74"/>
        <end position="98"/>
    </location>
</feature>